<dbReference type="Pfam" id="PF20436">
    <property type="entry name" value="LonB_AAA-LID"/>
    <property type="match status" value="1"/>
</dbReference>
<dbReference type="InterPro" id="IPR014721">
    <property type="entry name" value="Ribsml_uS5_D2-typ_fold_subgr"/>
</dbReference>
<dbReference type="Proteomes" id="UP000006556">
    <property type="component" value="Chromosome"/>
</dbReference>
<dbReference type="PRINTS" id="PR00830">
    <property type="entry name" value="ENDOLAPTASE"/>
</dbReference>
<proteinExistence type="inferred from homology"/>
<dbReference type="Pfam" id="PF20437">
    <property type="entry name" value="LonC_helical"/>
    <property type="match status" value="1"/>
</dbReference>
<keyword evidence="1 2" id="KW-0645">Protease</keyword>
<dbReference type="SUPFAM" id="SSF52540">
    <property type="entry name" value="P-loop containing nucleoside triphosphate hydrolases"/>
    <property type="match status" value="1"/>
</dbReference>
<dbReference type="InterPro" id="IPR046844">
    <property type="entry name" value="Lon-like_helical"/>
</dbReference>
<dbReference type="InterPro" id="IPR027417">
    <property type="entry name" value="P-loop_NTPase"/>
</dbReference>
<evidence type="ECO:0000256" key="2">
    <source>
        <dbReference type="PROSITE-ProRule" id="PRU01122"/>
    </source>
</evidence>
<accession>A5D129</accession>
<dbReference type="Pfam" id="PF13654">
    <property type="entry name" value="AAA_32"/>
    <property type="match status" value="1"/>
</dbReference>
<evidence type="ECO:0000313" key="6">
    <source>
        <dbReference type="Proteomes" id="UP000006556"/>
    </source>
</evidence>
<feature type="region of interest" description="Disordered" evidence="3">
    <location>
        <begin position="790"/>
        <end position="818"/>
    </location>
</feature>
<keyword evidence="6" id="KW-1185">Reference proteome</keyword>
<keyword evidence="2" id="KW-0378">Hydrolase</keyword>
<dbReference type="Gene3D" id="3.30.230.10">
    <property type="match status" value="1"/>
</dbReference>
<feature type="compositionally biased region" description="Basic and acidic residues" evidence="3">
    <location>
        <begin position="799"/>
        <end position="808"/>
    </location>
</feature>
<feature type="domain" description="Lon proteolytic" evidence="4">
    <location>
        <begin position="566"/>
        <end position="761"/>
    </location>
</feature>
<gene>
    <name evidence="5" type="ordered locus">PTH_1885</name>
</gene>
<feature type="active site" evidence="2">
    <location>
        <position position="656"/>
    </location>
</feature>
<evidence type="ECO:0000256" key="1">
    <source>
        <dbReference type="ARBA" id="ARBA00022670"/>
    </source>
</evidence>
<dbReference type="HOGENOM" id="CLU_014785_0_1_9"/>
<name>A5D129_PELTS</name>
<dbReference type="InterPro" id="IPR020568">
    <property type="entry name" value="Ribosomal_Su5_D2-typ_SF"/>
</dbReference>
<comment type="catalytic activity">
    <reaction evidence="2">
        <text>Hydrolysis of proteins in presence of ATP.</text>
        <dbReference type="EC" id="3.4.21.53"/>
    </reaction>
</comment>
<dbReference type="GO" id="GO:0006508">
    <property type="term" value="P:proteolysis"/>
    <property type="evidence" value="ECO:0007669"/>
    <property type="project" value="UniProtKB-KW"/>
</dbReference>
<comment type="similarity">
    <text evidence="2">Belongs to the peptidase S16 family.</text>
</comment>
<dbReference type="KEGG" id="pth:PTH_1885"/>
<dbReference type="InterPro" id="IPR046843">
    <property type="entry name" value="LonB_AAA-LID"/>
</dbReference>
<dbReference type="InterPro" id="IPR027065">
    <property type="entry name" value="Lon_Prtase"/>
</dbReference>
<sequence>MEKYRIPVEKLRRVCRDEELDFCRTTEDVPPLDGFIGQERAVRSMQFGLSINAPGYNIFVVGPPGTGKSTYVQAVVSQLAAGGPVPNDWCYIYNFADHDRPLAVSLPPGEGRVFQKDMEELISDLRVTIPKAFESGDYEEKKNSIVQSVQQKMGGYLQALEAEALEAGFDMKQTPRGFIFIPVKDGKPFSPEDYEQLPGQVRREMEEKGRKLHKKLENTFHTYRMLEKQANEQIAELEKEIALFAAGPLFDKMLEKYKKYPAIVDYLKAVLKDITNNNLEIFKNPGSAAANMPLPFSQEEVDSYFRYRVNLFINNEKSGGAPVVIEPSSNYYNLFGKIEYRSQIFSLNTDFTMIKPGAIHRANGGYLILQAQDVLSDPFAWVTLKKSLKYRQAIVENIGEQYRLVPTVSLRPEPIPLNVKVILIGSPLLYYLLYNLDEDFQKLFKVRVDFDTEMPRTPENLRQYASFVNSVCRRENLKHFSRSGLARLIEYGSRLSGRQNKLSTRFNEVFEIVYEAAAWAQAEGSGYVEASHVEKALEERNYRSRRLEEKIQELITQDKILIDVSGSVVGQVNGLYVVESGGHSFGRPAKITARTYMGRGGVINIERETRMSGSIHSKGVLTLAGYLGGKFAQDKPLGLTAQITFEQLYDGVEGDSASSAELYAILSSLADLPLKQNLAVTGSVNQFGEIQPVGGVTEKIEGFFDVCKAKGLSGDQGVIIPVQNVDDLMLRDEILDAVKKGRFHIYAIRNVEEGIELLSGVPAGKPGEDGTYPEGSVFARVDRKLREYNKGLAGSDGTGAEKDGKKNGSLDLAGPVRV</sequence>
<protein>
    <recommendedName>
        <fullName evidence="2">endopeptidase La</fullName>
        <ecNumber evidence="2">3.4.21.53</ecNumber>
    </recommendedName>
</protein>
<dbReference type="GO" id="GO:0005524">
    <property type="term" value="F:ATP binding"/>
    <property type="evidence" value="ECO:0007669"/>
    <property type="project" value="InterPro"/>
</dbReference>
<organism evidence="5 6">
    <name type="scientific">Pelotomaculum thermopropionicum (strain DSM 13744 / JCM 10971 / SI)</name>
    <dbReference type="NCBI Taxonomy" id="370438"/>
    <lineage>
        <taxon>Bacteria</taxon>
        <taxon>Bacillati</taxon>
        <taxon>Bacillota</taxon>
        <taxon>Clostridia</taxon>
        <taxon>Eubacteriales</taxon>
        <taxon>Desulfotomaculaceae</taxon>
        <taxon>Pelotomaculum</taxon>
    </lineage>
</organism>
<dbReference type="EMBL" id="AP009389">
    <property type="protein sequence ID" value="BAF60066.1"/>
    <property type="molecule type" value="Genomic_DNA"/>
</dbReference>
<dbReference type="Gene3D" id="1.10.8.60">
    <property type="match status" value="1"/>
</dbReference>
<evidence type="ECO:0000259" key="4">
    <source>
        <dbReference type="PROSITE" id="PS51786"/>
    </source>
</evidence>
<evidence type="ECO:0000313" key="5">
    <source>
        <dbReference type="EMBL" id="BAF60066.1"/>
    </source>
</evidence>
<dbReference type="eggNOG" id="COG0714">
    <property type="taxonomic scope" value="Bacteria"/>
</dbReference>
<dbReference type="InterPro" id="IPR041699">
    <property type="entry name" value="AAA_32"/>
</dbReference>
<keyword evidence="2" id="KW-0720">Serine protease</keyword>
<dbReference type="InterPro" id="IPR008269">
    <property type="entry name" value="Lon_proteolytic"/>
</dbReference>
<dbReference type="GO" id="GO:0004176">
    <property type="term" value="F:ATP-dependent peptidase activity"/>
    <property type="evidence" value="ECO:0007669"/>
    <property type="project" value="UniProtKB-UniRule"/>
</dbReference>
<dbReference type="AlphaFoldDB" id="A5D129"/>
<dbReference type="Gene3D" id="3.40.50.300">
    <property type="entry name" value="P-loop containing nucleotide triphosphate hydrolases"/>
    <property type="match status" value="2"/>
</dbReference>
<reference evidence="6" key="1">
    <citation type="journal article" date="2008" name="Genome Res.">
        <title>The genome of Pelotomaculum thermopropionicum reveals niche-associated evolution in anaerobic microbiota.</title>
        <authorList>
            <person name="Kosaka T."/>
            <person name="Kato S."/>
            <person name="Shimoyama T."/>
            <person name="Ishii S."/>
            <person name="Abe T."/>
            <person name="Watanabe K."/>
        </authorList>
    </citation>
    <scope>NUCLEOTIDE SEQUENCE [LARGE SCALE GENOMIC DNA]</scope>
    <source>
        <strain evidence="6">DSM 13744 / JCM 10971 / SI</strain>
    </source>
</reference>
<dbReference type="PROSITE" id="PS51786">
    <property type="entry name" value="LON_PROTEOLYTIC"/>
    <property type="match status" value="1"/>
</dbReference>
<dbReference type="EC" id="3.4.21.53" evidence="2"/>
<dbReference type="SUPFAM" id="SSF54211">
    <property type="entry name" value="Ribosomal protein S5 domain 2-like"/>
    <property type="match status" value="1"/>
</dbReference>
<feature type="active site" evidence="2">
    <location>
        <position position="699"/>
    </location>
</feature>
<dbReference type="eggNOG" id="COG1067">
    <property type="taxonomic scope" value="Bacteria"/>
</dbReference>
<dbReference type="Pfam" id="PF05362">
    <property type="entry name" value="Lon_C"/>
    <property type="match status" value="1"/>
</dbReference>
<dbReference type="PANTHER" id="PTHR10046">
    <property type="entry name" value="ATP DEPENDENT LON PROTEASE FAMILY MEMBER"/>
    <property type="match status" value="1"/>
</dbReference>
<dbReference type="STRING" id="370438.PTH_1885"/>
<dbReference type="GO" id="GO:0004252">
    <property type="term" value="F:serine-type endopeptidase activity"/>
    <property type="evidence" value="ECO:0007669"/>
    <property type="project" value="UniProtKB-UniRule"/>
</dbReference>
<evidence type="ECO:0000256" key="3">
    <source>
        <dbReference type="SAM" id="MobiDB-lite"/>
    </source>
</evidence>
<dbReference type="GO" id="GO:0030163">
    <property type="term" value="P:protein catabolic process"/>
    <property type="evidence" value="ECO:0007669"/>
    <property type="project" value="InterPro"/>
</dbReference>